<dbReference type="InterPro" id="IPR044537">
    <property type="entry name" value="Rip2-like"/>
</dbReference>
<dbReference type="InterPro" id="IPR052348">
    <property type="entry name" value="Metallopeptidase_M50B"/>
</dbReference>
<evidence type="ECO:0000256" key="7">
    <source>
        <dbReference type="ARBA" id="ARBA00022723"/>
    </source>
</evidence>
<comment type="similarity">
    <text evidence="3">Belongs to the peptidase M50B family.</text>
</comment>
<keyword evidence="7" id="KW-0479">Metal-binding</keyword>
<evidence type="ECO:0000256" key="11">
    <source>
        <dbReference type="ARBA" id="ARBA00023049"/>
    </source>
</evidence>
<dbReference type="GO" id="GO:0006508">
    <property type="term" value="P:proteolysis"/>
    <property type="evidence" value="ECO:0007669"/>
    <property type="project" value="UniProtKB-KW"/>
</dbReference>
<keyword evidence="15" id="KW-1185">Reference proteome</keyword>
<feature type="transmembrane region" description="Helical" evidence="13">
    <location>
        <begin position="234"/>
        <end position="253"/>
    </location>
</feature>
<dbReference type="PANTHER" id="PTHR35864:SF1">
    <property type="entry name" value="ZINC METALLOPROTEASE YWHC-RELATED"/>
    <property type="match status" value="1"/>
</dbReference>
<dbReference type="CDD" id="cd06158">
    <property type="entry name" value="S2P-M50_like_1"/>
    <property type="match status" value="1"/>
</dbReference>
<feature type="transmembrane region" description="Helical" evidence="13">
    <location>
        <begin position="46"/>
        <end position="63"/>
    </location>
</feature>
<feature type="transmembrane region" description="Helical" evidence="13">
    <location>
        <begin position="70"/>
        <end position="95"/>
    </location>
</feature>
<keyword evidence="6 13" id="KW-0812">Transmembrane</keyword>
<dbReference type="GO" id="GO:0046872">
    <property type="term" value="F:metal ion binding"/>
    <property type="evidence" value="ECO:0007669"/>
    <property type="project" value="UniProtKB-KW"/>
</dbReference>
<reference evidence="14" key="1">
    <citation type="submission" date="2017-12" db="EMBL/GenBank/DDBJ databases">
        <title>Sequencing the genomes of 1000 Actinobacteria strains.</title>
        <authorList>
            <person name="Klenk H.-P."/>
        </authorList>
    </citation>
    <scope>NUCLEOTIDE SEQUENCE [LARGE SCALE GENOMIC DNA]</scope>
    <source>
        <strain evidence="14">DSM 44228</strain>
    </source>
</reference>
<evidence type="ECO:0000256" key="1">
    <source>
        <dbReference type="ARBA" id="ARBA00001947"/>
    </source>
</evidence>
<evidence type="ECO:0000256" key="13">
    <source>
        <dbReference type="SAM" id="Phobius"/>
    </source>
</evidence>
<organism evidence="14 15">
    <name type="scientific">Saccharopolyspora spinosa</name>
    <dbReference type="NCBI Taxonomy" id="60894"/>
    <lineage>
        <taxon>Bacteria</taxon>
        <taxon>Bacillati</taxon>
        <taxon>Actinomycetota</taxon>
        <taxon>Actinomycetes</taxon>
        <taxon>Pseudonocardiales</taxon>
        <taxon>Pseudonocardiaceae</taxon>
        <taxon>Saccharopolyspora</taxon>
    </lineage>
</organism>
<proteinExistence type="inferred from homology"/>
<dbReference type="AlphaFoldDB" id="A0A2N3XPG1"/>
<dbReference type="EMBL" id="PJNB01000001">
    <property type="protein sequence ID" value="PKW12564.1"/>
    <property type="molecule type" value="Genomic_DNA"/>
</dbReference>
<feature type="transmembrane region" description="Helical" evidence="13">
    <location>
        <begin position="121"/>
        <end position="145"/>
    </location>
</feature>
<accession>A0A2N3XPG1</accession>
<dbReference type="GO" id="GO:0005886">
    <property type="term" value="C:plasma membrane"/>
    <property type="evidence" value="ECO:0007669"/>
    <property type="project" value="UniProtKB-SubCell"/>
</dbReference>
<evidence type="ECO:0000256" key="2">
    <source>
        <dbReference type="ARBA" id="ARBA00004651"/>
    </source>
</evidence>
<feature type="transmembrane region" description="Helical" evidence="13">
    <location>
        <begin position="192"/>
        <end position="213"/>
    </location>
</feature>
<comment type="cofactor">
    <cofactor evidence="1">
        <name>Zn(2+)</name>
        <dbReference type="ChEBI" id="CHEBI:29105"/>
    </cofactor>
</comment>
<evidence type="ECO:0000256" key="12">
    <source>
        <dbReference type="ARBA" id="ARBA00023136"/>
    </source>
</evidence>
<keyword evidence="5 14" id="KW-0645">Protease</keyword>
<evidence type="ECO:0000256" key="10">
    <source>
        <dbReference type="ARBA" id="ARBA00022989"/>
    </source>
</evidence>
<dbReference type="Proteomes" id="UP000233786">
    <property type="component" value="Unassembled WGS sequence"/>
</dbReference>
<dbReference type="GO" id="GO:0008237">
    <property type="term" value="F:metallopeptidase activity"/>
    <property type="evidence" value="ECO:0007669"/>
    <property type="project" value="UniProtKB-KW"/>
</dbReference>
<keyword evidence="4" id="KW-1003">Cell membrane</keyword>
<evidence type="ECO:0000256" key="8">
    <source>
        <dbReference type="ARBA" id="ARBA00022801"/>
    </source>
</evidence>
<sequence length="288" mass="30521">MQHRQGPRDHEYHPNIIFAGAQARTATEPFVDTGGVSKPAVRVSPLFLGLVGLTVLGGVLATLENNAAQVGGVVLIVLGGWATSLCLHEFGHAIIAFRGGDWSVRAKGYLTLDPRRYTDPVLSIVLPLLFVALGGIPLPGGAVWINHHALRSRRTESMVSLAGPLTNLVLGMLISIAVAVVPTMPTALSAGLSYLAFLQVIAFVLNILPIPGLDGYGAIEPWLSGPARRFGEKARPWAPLVLFLLLIGVPFVGRAFFGLAYFVFGLAGGDALQALIGQGIFRSIFGFL</sequence>
<keyword evidence="9" id="KW-0862">Zinc</keyword>
<name>A0A2N3XPG1_SACSN</name>
<comment type="caution">
    <text evidence="14">The sequence shown here is derived from an EMBL/GenBank/DDBJ whole genome shotgun (WGS) entry which is preliminary data.</text>
</comment>
<keyword evidence="8" id="KW-0378">Hydrolase</keyword>
<dbReference type="PANTHER" id="PTHR35864">
    <property type="entry name" value="ZINC METALLOPROTEASE MJ0611-RELATED"/>
    <property type="match status" value="1"/>
</dbReference>
<evidence type="ECO:0000313" key="15">
    <source>
        <dbReference type="Proteomes" id="UP000233786"/>
    </source>
</evidence>
<keyword evidence="10 13" id="KW-1133">Transmembrane helix</keyword>
<feature type="transmembrane region" description="Helical" evidence="13">
    <location>
        <begin position="157"/>
        <end position="180"/>
    </location>
</feature>
<evidence type="ECO:0000313" key="14">
    <source>
        <dbReference type="EMBL" id="PKW12564.1"/>
    </source>
</evidence>
<evidence type="ECO:0000256" key="3">
    <source>
        <dbReference type="ARBA" id="ARBA00007931"/>
    </source>
</evidence>
<keyword evidence="12 13" id="KW-0472">Membrane</keyword>
<comment type="subcellular location">
    <subcellularLocation>
        <location evidence="2">Cell membrane</location>
        <topology evidence="2">Multi-pass membrane protein</topology>
    </subcellularLocation>
</comment>
<protein>
    <submittedName>
        <fullName evidence="14">Zn-dependent protease</fullName>
    </submittedName>
</protein>
<dbReference type="STRING" id="994479.GCA_000194155_07687"/>
<evidence type="ECO:0000256" key="6">
    <source>
        <dbReference type="ARBA" id="ARBA00022692"/>
    </source>
</evidence>
<gene>
    <name evidence="14" type="ORF">A8926_0026</name>
</gene>
<keyword evidence="11" id="KW-0482">Metalloprotease</keyword>
<evidence type="ECO:0000256" key="9">
    <source>
        <dbReference type="ARBA" id="ARBA00022833"/>
    </source>
</evidence>
<evidence type="ECO:0000256" key="5">
    <source>
        <dbReference type="ARBA" id="ARBA00022670"/>
    </source>
</evidence>
<evidence type="ECO:0000256" key="4">
    <source>
        <dbReference type="ARBA" id="ARBA00022475"/>
    </source>
</evidence>